<reference evidence="1" key="1">
    <citation type="submission" date="2018-02" db="EMBL/GenBank/DDBJ databases">
        <authorList>
            <person name="Vasarhelyi B.M."/>
            <person name="Deshmukh S."/>
            <person name="Balint B."/>
            <person name="Kukolya J."/>
        </authorList>
    </citation>
    <scope>NUCLEOTIDE SEQUENCE</scope>
    <source>
        <strain evidence="1">KB22</strain>
    </source>
</reference>
<keyword evidence="2" id="KW-1185">Reference proteome</keyword>
<evidence type="ECO:0000313" key="1">
    <source>
        <dbReference type="EMBL" id="MBE8712643.1"/>
    </source>
</evidence>
<dbReference type="InterPro" id="IPR043766">
    <property type="entry name" value="BfmA-like"/>
</dbReference>
<name>A0A928UTM0_9SPHI</name>
<dbReference type="AlphaFoldDB" id="A0A928UTM0"/>
<dbReference type="Proteomes" id="UP000616201">
    <property type="component" value="Unassembled WGS sequence"/>
</dbReference>
<dbReference type="Pfam" id="PF18976">
    <property type="entry name" value="DUF5712"/>
    <property type="match status" value="1"/>
</dbReference>
<evidence type="ECO:0000313" key="2">
    <source>
        <dbReference type="Proteomes" id="UP000616201"/>
    </source>
</evidence>
<sequence>MLQWEEWHHKPYEACIGSESNVAKLGKDGNKFFSINVSPSKKDLAHLVVAYGEQGAKEKLN</sequence>
<dbReference type="EMBL" id="PRDK01000002">
    <property type="protein sequence ID" value="MBE8712643.1"/>
    <property type="molecule type" value="Genomic_DNA"/>
</dbReference>
<gene>
    <name evidence="1" type="ORF">C4F49_02965</name>
</gene>
<organism evidence="1 2">
    <name type="scientific">Sphingobacterium hungaricum</name>
    <dbReference type="NCBI Taxonomy" id="2082723"/>
    <lineage>
        <taxon>Bacteria</taxon>
        <taxon>Pseudomonadati</taxon>
        <taxon>Bacteroidota</taxon>
        <taxon>Sphingobacteriia</taxon>
        <taxon>Sphingobacteriales</taxon>
        <taxon>Sphingobacteriaceae</taxon>
        <taxon>Sphingobacterium</taxon>
    </lineage>
</organism>
<comment type="caution">
    <text evidence="1">The sequence shown here is derived from an EMBL/GenBank/DDBJ whole genome shotgun (WGS) entry which is preliminary data.</text>
</comment>
<accession>A0A928UTM0</accession>
<protein>
    <submittedName>
        <fullName evidence="1">Uncharacterized protein</fullName>
    </submittedName>
</protein>
<proteinExistence type="predicted"/>